<feature type="transmembrane region" description="Helical" evidence="1">
    <location>
        <begin position="30"/>
        <end position="50"/>
    </location>
</feature>
<dbReference type="SUPFAM" id="SSF53448">
    <property type="entry name" value="Nucleotide-diphospho-sugar transferases"/>
    <property type="match status" value="1"/>
</dbReference>
<dbReference type="PANTHER" id="PTHR34496">
    <property type="entry name" value="GLCNAC TRANSFERASE-RELATED"/>
    <property type="match status" value="1"/>
</dbReference>
<dbReference type="InterPro" id="IPR029044">
    <property type="entry name" value="Nucleotide-diphossugar_trans"/>
</dbReference>
<evidence type="ECO:0000313" key="2">
    <source>
        <dbReference type="EMBL" id="CRZ11005.1"/>
    </source>
</evidence>
<keyword evidence="1" id="KW-0812">Transmembrane</keyword>
<name>A0A0H5RA34_9EUKA</name>
<dbReference type="InterPro" id="IPR021067">
    <property type="entry name" value="Glycosyltransferase"/>
</dbReference>
<dbReference type="AlphaFoldDB" id="A0A0H5RA34"/>
<keyword evidence="1" id="KW-1133">Transmembrane helix</keyword>
<proteinExistence type="predicted"/>
<reference evidence="2" key="1">
    <citation type="submission" date="2015-04" db="EMBL/GenBank/DDBJ databases">
        <title>The genome sequence of the plant pathogenic Rhizarian Plasmodiophora brassicae reveals insights in its biotrophic life cycle and the origin of chitin synthesis.</title>
        <authorList>
            <person name="Schwelm A."/>
            <person name="Fogelqvist J."/>
            <person name="Knaust A."/>
            <person name="Julke S."/>
            <person name="Lilja T."/>
            <person name="Dhandapani V."/>
            <person name="Bonilla-Rosso G."/>
            <person name="Karlsson M."/>
            <person name="Shevchenko A."/>
            <person name="Choi S.R."/>
            <person name="Kim H.G."/>
            <person name="Park J.Y."/>
            <person name="Lim Y.P."/>
            <person name="Ludwig-Muller J."/>
            <person name="Dixelius C."/>
        </authorList>
    </citation>
    <scope>NUCLEOTIDE SEQUENCE</scope>
    <source>
        <tissue evidence="2">Potato root galls</tissue>
    </source>
</reference>
<dbReference type="EMBL" id="HACM01010563">
    <property type="protein sequence ID" value="CRZ11005.1"/>
    <property type="molecule type" value="Transcribed_RNA"/>
</dbReference>
<keyword evidence="1" id="KW-0472">Membrane</keyword>
<protein>
    <submittedName>
        <fullName evidence="2">Uncharacterized protein</fullName>
    </submittedName>
</protein>
<evidence type="ECO:0000256" key="1">
    <source>
        <dbReference type="SAM" id="Phobius"/>
    </source>
</evidence>
<organism evidence="2">
    <name type="scientific">Spongospora subterranea</name>
    <dbReference type="NCBI Taxonomy" id="70186"/>
    <lineage>
        <taxon>Eukaryota</taxon>
        <taxon>Sar</taxon>
        <taxon>Rhizaria</taxon>
        <taxon>Endomyxa</taxon>
        <taxon>Phytomyxea</taxon>
        <taxon>Plasmodiophorida</taxon>
        <taxon>Plasmodiophoridae</taxon>
        <taxon>Spongospora</taxon>
    </lineage>
</organism>
<sequence>MILSRAGRGRDEEKSWVDKMLNRIAFSSRAMFVVLSVVISFLLLFLVFMIDDLDTNPFHHIDDAFNGIQSLQTTMYTDFNAPFYNESVVDYRSRLHQMFISGRVRPGTIFVSLASFRDTKCHSTLRSIFDKASQPERIFVGVVDQTKLDETSDDIPCESLLTQPELSRVRLVRIDSNRARGPTHARYIASKLWNGEQYFTQVDAHSWFAPNWDSLLIANLVALPKPSFSVITHYPPGSEGELLGTDVTWICEAKHHEQAPPGLFVQSQDVCRDQNKSPGLALNSNGKRTTCLSPFMGGGFFAADSGFLIDAPLDKYLPYIFHGEEVLIAARLWTSGWNLYTPAVNLVAHNYSPRVKNVHVETPTWGPIGKQSEARARYLLNATIPNDVDFDRSEINDLGMGNVRRLNDYMEFAGLENLAEGVFVSRCRQRWQNGHWVDQDQGQSEMDSAARLPLFLDHNSR</sequence>
<dbReference type="PANTHER" id="PTHR34496:SF10">
    <property type="entry name" value="GLCNAC TRANSFERASE"/>
    <property type="match status" value="1"/>
</dbReference>
<dbReference type="Pfam" id="PF11397">
    <property type="entry name" value="GlcNAc"/>
    <property type="match status" value="2"/>
</dbReference>
<accession>A0A0H5RA34</accession>